<dbReference type="SUPFAM" id="SSF81321">
    <property type="entry name" value="Family A G protein-coupled receptor-like"/>
    <property type="match status" value="1"/>
</dbReference>
<dbReference type="PROSITE" id="PS00237">
    <property type="entry name" value="G_PROTEIN_RECEP_F1_1"/>
    <property type="match status" value="1"/>
</dbReference>
<dbReference type="GO" id="GO:0016020">
    <property type="term" value="C:membrane"/>
    <property type="evidence" value="ECO:0007669"/>
    <property type="project" value="UniProtKB-SubCell"/>
</dbReference>
<dbReference type="GO" id="GO:0004930">
    <property type="term" value="F:G protein-coupled receptor activity"/>
    <property type="evidence" value="ECO:0007669"/>
    <property type="project" value="UniProtKB-KW"/>
</dbReference>
<feature type="transmembrane region" description="Helical" evidence="6">
    <location>
        <begin position="282"/>
        <end position="303"/>
    </location>
</feature>
<gene>
    <name evidence="8" type="ORF">LSH36_396g04000</name>
</gene>
<feature type="transmembrane region" description="Helical" evidence="6">
    <location>
        <begin position="61"/>
        <end position="81"/>
    </location>
</feature>
<comment type="subcellular location">
    <subcellularLocation>
        <location evidence="1">Membrane</location>
    </subcellularLocation>
</comment>
<evidence type="ECO:0000313" key="9">
    <source>
        <dbReference type="Proteomes" id="UP001208570"/>
    </source>
</evidence>
<keyword evidence="5" id="KW-0675">Receptor</keyword>
<dbReference type="Proteomes" id="UP001208570">
    <property type="component" value="Unassembled WGS sequence"/>
</dbReference>
<comment type="similarity">
    <text evidence="5">Belongs to the G-protein coupled receptor 1 family.</text>
</comment>
<dbReference type="EMBL" id="JAODUP010000396">
    <property type="protein sequence ID" value="KAK2150666.1"/>
    <property type="molecule type" value="Genomic_DNA"/>
</dbReference>
<keyword evidence="9" id="KW-1185">Reference proteome</keyword>
<keyword evidence="4 6" id="KW-0472">Membrane</keyword>
<keyword evidence="5" id="KW-0807">Transducer</keyword>
<dbReference type="Pfam" id="PF00001">
    <property type="entry name" value="7tm_1"/>
    <property type="match status" value="1"/>
</dbReference>
<proteinExistence type="inferred from homology"/>
<keyword evidence="2 5" id="KW-0812">Transmembrane</keyword>
<dbReference type="PANTHER" id="PTHR45698">
    <property type="entry name" value="TRACE AMINE-ASSOCIATED RECEPTOR 19N-RELATED"/>
    <property type="match status" value="1"/>
</dbReference>
<dbReference type="PRINTS" id="PR00237">
    <property type="entry name" value="GPCRRHODOPSN"/>
</dbReference>
<evidence type="ECO:0000313" key="8">
    <source>
        <dbReference type="EMBL" id="KAK2150666.1"/>
    </source>
</evidence>
<comment type="caution">
    <text evidence="8">The sequence shown here is derived from an EMBL/GenBank/DDBJ whole genome shotgun (WGS) entry which is preliminary data.</text>
</comment>
<sequence length="334" mass="37658">MNITTLPPINVSIEDRGEIATTTVMRYVTHIIGGLGLFGNGFVIVVILSGRAMRKQFTNGYIINQSVVDALGGLCLIFSTAFENDGRRFETILDEIYCRIWLTKVLMWCCFLSSTYNLIALTFERYLAVVHPVWHKTKLTKGKVIASMAFVWMFGPAYNLLYTVPAAGITEDGECTAYTIWPNVLTQRAVGVLTILIQFLLPLFLLVYFYSKMIFVLRQRVAPEAGGGAGDRRKDTMAGARKNILKTLAIVACCFVFCWIWNQVYFLLYNLGMKGLGFTNWFHSISVSLVFVNCCINPLIYIAKYEQFKKAARNLFTRRADGVHVLPTHNSSTL</sequence>
<protein>
    <recommendedName>
        <fullName evidence="7">G-protein coupled receptors family 1 profile domain-containing protein</fullName>
    </recommendedName>
</protein>
<keyword evidence="3 6" id="KW-1133">Transmembrane helix</keyword>
<dbReference type="PANTHER" id="PTHR45698:SF1">
    <property type="entry name" value="TRACE AMINE-ASSOCIATED RECEPTOR 13C-LIKE"/>
    <property type="match status" value="1"/>
</dbReference>
<evidence type="ECO:0000256" key="1">
    <source>
        <dbReference type="ARBA" id="ARBA00004370"/>
    </source>
</evidence>
<name>A0AAD9JDL3_9ANNE</name>
<feature type="domain" description="G-protein coupled receptors family 1 profile" evidence="7">
    <location>
        <begin position="39"/>
        <end position="301"/>
    </location>
</feature>
<dbReference type="Gene3D" id="1.20.1070.10">
    <property type="entry name" value="Rhodopsin 7-helix transmembrane proteins"/>
    <property type="match status" value="1"/>
</dbReference>
<feature type="transmembrane region" description="Helical" evidence="6">
    <location>
        <begin position="101"/>
        <end position="123"/>
    </location>
</feature>
<dbReference type="AlphaFoldDB" id="A0AAD9JDL3"/>
<feature type="transmembrane region" description="Helical" evidence="6">
    <location>
        <begin position="243"/>
        <end position="262"/>
    </location>
</feature>
<evidence type="ECO:0000256" key="4">
    <source>
        <dbReference type="ARBA" id="ARBA00023136"/>
    </source>
</evidence>
<reference evidence="8" key="1">
    <citation type="journal article" date="2023" name="Mol. Biol. Evol.">
        <title>Third-Generation Sequencing Reveals the Adaptive Role of the Epigenome in Three Deep-Sea Polychaetes.</title>
        <authorList>
            <person name="Perez M."/>
            <person name="Aroh O."/>
            <person name="Sun Y."/>
            <person name="Lan Y."/>
            <person name="Juniper S.K."/>
            <person name="Young C.R."/>
            <person name="Angers B."/>
            <person name="Qian P.Y."/>
        </authorList>
    </citation>
    <scope>NUCLEOTIDE SEQUENCE</scope>
    <source>
        <strain evidence="8">P08H-3</strain>
    </source>
</reference>
<evidence type="ECO:0000256" key="3">
    <source>
        <dbReference type="ARBA" id="ARBA00022989"/>
    </source>
</evidence>
<dbReference type="PROSITE" id="PS50262">
    <property type="entry name" value="G_PROTEIN_RECEP_F1_2"/>
    <property type="match status" value="1"/>
</dbReference>
<feature type="transmembrane region" description="Helical" evidence="6">
    <location>
        <begin position="144"/>
        <end position="169"/>
    </location>
</feature>
<evidence type="ECO:0000256" key="6">
    <source>
        <dbReference type="SAM" id="Phobius"/>
    </source>
</evidence>
<evidence type="ECO:0000259" key="7">
    <source>
        <dbReference type="PROSITE" id="PS50262"/>
    </source>
</evidence>
<keyword evidence="5" id="KW-0297">G-protein coupled receptor</keyword>
<organism evidence="8 9">
    <name type="scientific">Paralvinella palmiformis</name>
    <dbReference type="NCBI Taxonomy" id="53620"/>
    <lineage>
        <taxon>Eukaryota</taxon>
        <taxon>Metazoa</taxon>
        <taxon>Spiralia</taxon>
        <taxon>Lophotrochozoa</taxon>
        <taxon>Annelida</taxon>
        <taxon>Polychaeta</taxon>
        <taxon>Sedentaria</taxon>
        <taxon>Canalipalpata</taxon>
        <taxon>Terebellida</taxon>
        <taxon>Terebelliformia</taxon>
        <taxon>Alvinellidae</taxon>
        <taxon>Paralvinella</taxon>
    </lineage>
</organism>
<dbReference type="InterPro" id="IPR000276">
    <property type="entry name" value="GPCR_Rhodpsn"/>
</dbReference>
<evidence type="ECO:0000256" key="5">
    <source>
        <dbReference type="RuleBase" id="RU000688"/>
    </source>
</evidence>
<dbReference type="InterPro" id="IPR017452">
    <property type="entry name" value="GPCR_Rhodpsn_7TM"/>
</dbReference>
<feature type="transmembrane region" description="Helical" evidence="6">
    <location>
        <begin position="27"/>
        <end position="49"/>
    </location>
</feature>
<dbReference type="CDD" id="cd00637">
    <property type="entry name" value="7tm_classA_rhodopsin-like"/>
    <property type="match status" value="1"/>
</dbReference>
<evidence type="ECO:0000256" key="2">
    <source>
        <dbReference type="ARBA" id="ARBA00022692"/>
    </source>
</evidence>
<accession>A0AAD9JDL3</accession>
<feature type="transmembrane region" description="Helical" evidence="6">
    <location>
        <begin position="189"/>
        <end position="210"/>
    </location>
</feature>